<evidence type="ECO:0000256" key="4">
    <source>
        <dbReference type="ARBA" id="ARBA00008392"/>
    </source>
</evidence>
<protein>
    <recommendedName>
        <fullName evidence="11">Serine palmitoyltransferase 1</fullName>
        <ecNumber evidence="5">2.3.1.50</ecNumber>
    </recommendedName>
    <alternativeName>
        <fullName evidence="12">Long chain base biosynthesis protein 1</fullName>
    </alternativeName>
    <alternativeName>
        <fullName evidence="13">Serine-palmitoyl-CoA transferase 1</fullName>
    </alternativeName>
</protein>
<accession>A0A6P4FUS5</accession>
<dbReference type="InterPro" id="IPR015421">
    <property type="entry name" value="PyrdxlP-dep_Trfase_major"/>
</dbReference>
<dbReference type="InterPro" id="IPR004839">
    <property type="entry name" value="Aminotransferase_I/II_large"/>
</dbReference>
<evidence type="ECO:0000256" key="14">
    <source>
        <dbReference type="SAM" id="Phobius"/>
    </source>
</evidence>
<feature type="transmembrane region" description="Helical" evidence="14">
    <location>
        <begin position="20"/>
        <end position="37"/>
    </location>
</feature>
<evidence type="ECO:0000256" key="8">
    <source>
        <dbReference type="ARBA" id="ARBA00022919"/>
    </source>
</evidence>
<dbReference type="Proteomes" id="UP001652680">
    <property type="component" value="Unassembled WGS sequence"/>
</dbReference>
<dbReference type="GO" id="GO:0046513">
    <property type="term" value="P:ceramide biosynthetic process"/>
    <property type="evidence" value="ECO:0007669"/>
    <property type="project" value="TreeGrafter"/>
</dbReference>
<keyword evidence="14" id="KW-1133">Transmembrane helix</keyword>
<evidence type="ECO:0000256" key="13">
    <source>
        <dbReference type="ARBA" id="ARBA00042649"/>
    </source>
</evidence>
<dbReference type="FunFam" id="3.40.640.10:FF:000049">
    <property type="entry name" value="serine palmitoyltransferase 1 isoform X1"/>
    <property type="match status" value="1"/>
</dbReference>
<evidence type="ECO:0000256" key="1">
    <source>
        <dbReference type="ARBA" id="ARBA00001933"/>
    </source>
</evidence>
<dbReference type="CTD" id="36448"/>
<gene>
    <name evidence="18" type="primary">LOC108051342</name>
    <name evidence="16" type="synonym">108051342</name>
</gene>
<evidence type="ECO:0000256" key="11">
    <source>
        <dbReference type="ARBA" id="ARBA00041066"/>
    </source>
</evidence>
<evidence type="ECO:0000256" key="3">
    <source>
        <dbReference type="ARBA" id="ARBA00004991"/>
    </source>
</evidence>
<reference evidence="16" key="3">
    <citation type="submission" date="2025-05" db="UniProtKB">
        <authorList>
            <consortium name="EnsemblMetazoa"/>
        </authorList>
    </citation>
    <scope>IDENTIFICATION</scope>
</reference>
<name>A0A6P4FUS5_DRORH</name>
<dbReference type="EnsemblMetazoa" id="XM_017133432.2">
    <property type="protein sequence ID" value="XP_016988921.1"/>
    <property type="gene ID" value="LOC108051342"/>
</dbReference>
<evidence type="ECO:0000256" key="12">
    <source>
        <dbReference type="ARBA" id="ARBA00041765"/>
    </source>
</evidence>
<evidence type="ECO:0000256" key="7">
    <source>
        <dbReference type="ARBA" id="ARBA00022898"/>
    </source>
</evidence>
<reference evidence="17" key="1">
    <citation type="journal article" date="2021" name="Elife">
        <title>Highly contiguous assemblies of 101 drosophilid genomes.</title>
        <authorList>
            <person name="Kim B.Y."/>
            <person name="Wang J.R."/>
            <person name="Miller D.E."/>
            <person name="Barmina O."/>
            <person name="Delaney E."/>
            <person name="Thompson A."/>
            <person name="Comeault A.A."/>
            <person name="Peede D."/>
            <person name="D'Agostino E.R."/>
            <person name="Pelaez J."/>
            <person name="Aguilar J.M."/>
            <person name="Haji D."/>
            <person name="Matsunaga T."/>
            <person name="Armstrong E.E."/>
            <person name="Zych M."/>
            <person name="Ogawa Y."/>
            <person name="Stamenkovic-Radak M."/>
            <person name="Jelic M."/>
            <person name="Veselinovic M.S."/>
            <person name="Tanaskovic M."/>
            <person name="Eric P."/>
            <person name="Gao J.J."/>
            <person name="Katoh T.K."/>
            <person name="Toda M.J."/>
            <person name="Watabe H."/>
            <person name="Watada M."/>
            <person name="Davis J.S."/>
            <person name="Moyle L.C."/>
            <person name="Manoli G."/>
            <person name="Bertolini E."/>
            <person name="Kostal V."/>
            <person name="Hawley R.S."/>
            <person name="Takahashi A."/>
            <person name="Jones C.D."/>
            <person name="Price D.K."/>
            <person name="Whiteman N."/>
            <person name="Kopp A."/>
            <person name="Matute D.R."/>
            <person name="Petrov D.A."/>
        </authorList>
    </citation>
    <scope>NUCLEOTIDE SEQUENCE [LARGE SCALE GENOMIC DNA]</scope>
</reference>
<comment type="similarity">
    <text evidence="4">Belongs to the class-II pyridoxal-phosphate-dependent aminotransferase family.</text>
</comment>
<evidence type="ECO:0000256" key="10">
    <source>
        <dbReference type="ARBA" id="ARBA00023315"/>
    </source>
</evidence>
<dbReference type="Gene3D" id="3.40.640.10">
    <property type="entry name" value="Type I PLP-dependent aspartate aminotransferase-like (Major domain)"/>
    <property type="match status" value="1"/>
</dbReference>
<comment type="pathway">
    <text evidence="2">Lipid metabolism; sphingolipid metabolism.</text>
</comment>
<sequence length="468" mass="52425">MVAIQLFNEIGSIFRNTPTFALVLETLLVITVIWLLLHRRGGGRRRRLTKEEEDQIIADFEPEPLVGDTDPDHPLLRTRIVQSKVGKQIRVDGHDCLNLGSHNYLGFLEDQEILDEACKSLRKYGVGSCGPRGFYGTMDVHLDLEDRIAKFMGLEEAIVYSYGFSTVASAIPAYAKRGDIIFVDEAVNFAIQKGLDASRSTIAFFKHNDVEDLERLLIEMEKRDQKNPKKALKTRRFLVAEGIYMNTGEICPLPELVALRQKYKLRLFLDESISFGTLGQGGHGVTEHFNVDRDEIDLISAGMEGSMATIGGFCVGSHFIAEHQRLSGLGYIFSASLPPMLTQAAISALDRFEREPKIFEQLQSKAKTLHQKFSQFSKLTLRGNELSPVKHLYLAQAAENFDKELKLLTELADKCIARGVAVVQAAYLQNRERQPVRPSIRIAVNRLLEDADIATAFEVIESVSNAVL</sequence>
<dbReference type="GO" id="GO:0030170">
    <property type="term" value="F:pyridoxal phosphate binding"/>
    <property type="evidence" value="ECO:0007669"/>
    <property type="project" value="InterPro"/>
</dbReference>
<dbReference type="InterPro" id="IPR015424">
    <property type="entry name" value="PyrdxlP-dep_Trfase"/>
</dbReference>
<dbReference type="GO" id="GO:0046512">
    <property type="term" value="P:sphingosine biosynthetic process"/>
    <property type="evidence" value="ECO:0007669"/>
    <property type="project" value="TreeGrafter"/>
</dbReference>
<evidence type="ECO:0000259" key="15">
    <source>
        <dbReference type="Pfam" id="PF00155"/>
    </source>
</evidence>
<dbReference type="InterPro" id="IPR050087">
    <property type="entry name" value="AON_synthase_class-II"/>
</dbReference>
<evidence type="ECO:0000256" key="6">
    <source>
        <dbReference type="ARBA" id="ARBA00022679"/>
    </source>
</evidence>
<keyword evidence="7" id="KW-0663">Pyridoxal phosphate</keyword>
<evidence type="ECO:0000313" key="18">
    <source>
        <dbReference type="RefSeq" id="XP_016988921.1"/>
    </source>
</evidence>
<comment type="pathway">
    <text evidence="3">Sphingolipid metabolism.</text>
</comment>
<evidence type="ECO:0000256" key="9">
    <source>
        <dbReference type="ARBA" id="ARBA00023098"/>
    </source>
</evidence>
<dbReference type="AlphaFoldDB" id="A0A6P4FUS5"/>
<dbReference type="EC" id="2.3.1.50" evidence="5"/>
<dbReference type="RefSeq" id="XP_016988921.1">
    <property type="nucleotide sequence ID" value="XM_017133432.1"/>
</dbReference>
<keyword evidence="14" id="KW-0812">Transmembrane</keyword>
<evidence type="ECO:0000256" key="5">
    <source>
        <dbReference type="ARBA" id="ARBA00013220"/>
    </source>
</evidence>
<organism evidence="18">
    <name type="scientific">Drosophila rhopaloa</name>
    <name type="common">Fruit fly</name>
    <dbReference type="NCBI Taxonomy" id="1041015"/>
    <lineage>
        <taxon>Eukaryota</taxon>
        <taxon>Metazoa</taxon>
        <taxon>Ecdysozoa</taxon>
        <taxon>Arthropoda</taxon>
        <taxon>Hexapoda</taxon>
        <taxon>Insecta</taxon>
        <taxon>Pterygota</taxon>
        <taxon>Neoptera</taxon>
        <taxon>Endopterygota</taxon>
        <taxon>Diptera</taxon>
        <taxon>Brachycera</taxon>
        <taxon>Muscomorpha</taxon>
        <taxon>Ephydroidea</taxon>
        <taxon>Drosophilidae</taxon>
        <taxon>Drosophila</taxon>
        <taxon>Sophophora</taxon>
    </lineage>
</organism>
<dbReference type="PANTHER" id="PTHR13693:SF2">
    <property type="entry name" value="SERINE PALMITOYLTRANSFERASE 1"/>
    <property type="match status" value="1"/>
</dbReference>
<dbReference type="GO" id="GO:0016020">
    <property type="term" value="C:membrane"/>
    <property type="evidence" value="ECO:0007669"/>
    <property type="project" value="GOC"/>
</dbReference>
<evidence type="ECO:0000313" key="16">
    <source>
        <dbReference type="EnsemblMetazoa" id="XP_016988921.1"/>
    </source>
</evidence>
<keyword evidence="17" id="KW-1185">Reference proteome</keyword>
<keyword evidence="14" id="KW-0472">Membrane</keyword>
<dbReference type="InterPro" id="IPR015422">
    <property type="entry name" value="PyrdxlP-dep_Trfase_small"/>
</dbReference>
<keyword evidence="10" id="KW-0012">Acyltransferase</keyword>
<proteinExistence type="inferred from homology"/>
<dbReference type="OrthoDB" id="3168162at2759"/>
<feature type="domain" description="Aminotransferase class I/classII large" evidence="15">
    <location>
        <begin position="95"/>
        <end position="453"/>
    </location>
</feature>
<dbReference type="GO" id="GO:0005783">
    <property type="term" value="C:endoplasmic reticulum"/>
    <property type="evidence" value="ECO:0007669"/>
    <property type="project" value="TreeGrafter"/>
</dbReference>
<dbReference type="Gene3D" id="3.90.1150.10">
    <property type="entry name" value="Aspartate Aminotransferase, domain 1"/>
    <property type="match status" value="1"/>
</dbReference>
<evidence type="ECO:0000313" key="17">
    <source>
        <dbReference type="Proteomes" id="UP001652680"/>
    </source>
</evidence>
<evidence type="ECO:0000256" key="2">
    <source>
        <dbReference type="ARBA" id="ARBA00004760"/>
    </source>
</evidence>
<dbReference type="Pfam" id="PF00155">
    <property type="entry name" value="Aminotran_1_2"/>
    <property type="match status" value="1"/>
</dbReference>
<comment type="cofactor">
    <cofactor evidence="1">
        <name>pyridoxal 5'-phosphate</name>
        <dbReference type="ChEBI" id="CHEBI:597326"/>
    </cofactor>
</comment>
<dbReference type="OMA" id="LTKYGCG"/>
<reference evidence="18" key="2">
    <citation type="submission" date="2025-04" db="UniProtKB">
        <authorList>
            <consortium name="RefSeq"/>
        </authorList>
    </citation>
    <scope>IDENTIFICATION</scope>
</reference>
<dbReference type="GeneID" id="108051342"/>
<keyword evidence="9" id="KW-0443">Lipid metabolism</keyword>
<dbReference type="GO" id="GO:0004758">
    <property type="term" value="F:serine C-palmitoyltransferase activity"/>
    <property type="evidence" value="ECO:0007669"/>
    <property type="project" value="UniProtKB-EC"/>
</dbReference>
<dbReference type="SUPFAM" id="SSF53383">
    <property type="entry name" value="PLP-dependent transferases"/>
    <property type="match status" value="1"/>
</dbReference>
<keyword evidence="8" id="KW-0746">Sphingolipid metabolism</keyword>
<dbReference type="PANTHER" id="PTHR13693">
    <property type="entry name" value="CLASS II AMINOTRANSFERASE/8-AMINO-7-OXONONANOATE SYNTHASE"/>
    <property type="match status" value="1"/>
</dbReference>
<keyword evidence="6" id="KW-0808">Transferase</keyword>